<accession>A0A232ET96</accession>
<dbReference type="AlphaFoldDB" id="A0A232ET96"/>
<keyword evidence="2" id="KW-1185">Reference proteome</keyword>
<evidence type="ECO:0000313" key="1">
    <source>
        <dbReference type="EMBL" id="OXU21562.1"/>
    </source>
</evidence>
<name>A0A232ET96_9HYME</name>
<protein>
    <submittedName>
        <fullName evidence="1">Uncharacterized protein</fullName>
    </submittedName>
</protein>
<organism evidence="1 2">
    <name type="scientific">Trichomalopsis sarcophagae</name>
    <dbReference type="NCBI Taxonomy" id="543379"/>
    <lineage>
        <taxon>Eukaryota</taxon>
        <taxon>Metazoa</taxon>
        <taxon>Ecdysozoa</taxon>
        <taxon>Arthropoda</taxon>
        <taxon>Hexapoda</taxon>
        <taxon>Insecta</taxon>
        <taxon>Pterygota</taxon>
        <taxon>Neoptera</taxon>
        <taxon>Endopterygota</taxon>
        <taxon>Hymenoptera</taxon>
        <taxon>Apocrita</taxon>
        <taxon>Proctotrupomorpha</taxon>
        <taxon>Chalcidoidea</taxon>
        <taxon>Pteromalidae</taxon>
        <taxon>Pteromalinae</taxon>
        <taxon>Trichomalopsis</taxon>
    </lineage>
</organism>
<comment type="caution">
    <text evidence="1">The sequence shown here is derived from an EMBL/GenBank/DDBJ whole genome shotgun (WGS) entry which is preliminary data.</text>
</comment>
<dbReference type="EMBL" id="NNAY01002312">
    <property type="protein sequence ID" value="OXU21562.1"/>
    <property type="molecule type" value="Genomic_DNA"/>
</dbReference>
<evidence type="ECO:0000313" key="2">
    <source>
        <dbReference type="Proteomes" id="UP000215335"/>
    </source>
</evidence>
<reference evidence="1 2" key="1">
    <citation type="journal article" date="2017" name="Curr. Biol.">
        <title>The Evolution of Venom by Co-option of Single-Copy Genes.</title>
        <authorList>
            <person name="Martinson E.O."/>
            <person name="Mrinalini"/>
            <person name="Kelkar Y.D."/>
            <person name="Chang C.H."/>
            <person name="Werren J.H."/>
        </authorList>
    </citation>
    <scope>NUCLEOTIDE SEQUENCE [LARGE SCALE GENOMIC DNA]</scope>
    <source>
        <strain evidence="1 2">Alberta</strain>
        <tissue evidence="1">Whole body</tissue>
    </source>
</reference>
<dbReference type="Proteomes" id="UP000215335">
    <property type="component" value="Unassembled WGS sequence"/>
</dbReference>
<proteinExistence type="predicted"/>
<gene>
    <name evidence="1" type="ORF">TSAR_006927</name>
</gene>
<sequence>MYFALCSLQRISSMLSNGYASAFDSTLTFRKSTQKEYYPFAFRTITTGLDQVLSEASLSSTRIYQEEETKATCGREEHPRDRLDCRAPEHFTASVSSKRMLNPFDNFLDGASWDRLMSKVISAQKMICFQNHMFELSDYL</sequence>